<dbReference type="InterPro" id="IPR008822">
    <property type="entry name" value="Endonuclease_RusA-like"/>
</dbReference>
<sequence>MTVPTDLPPREPRLIARFVVDGEPLSKERARVIHRDGKARSYTPDRTTQAEGRVGWAFRQAAGPHRPDPDSAYSVLVTFHPGTRQRRDIDNMLKLVLDALSGIAWADDDQVVHVAADKAAPSPGQARTEVTVYQVGPYQRPTRGGTCEVCQGPTSRETVRRCRRCRNAR</sequence>
<dbReference type="GO" id="GO:0006310">
    <property type="term" value="P:DNA recombination"/>
    <property type="evidence" value="ECO:0007669"/>
    <property type="project" value="InterPro"/>
</dbReference>
<dbReference type="AlphaFoldDB" id="A0A7W3N1T5"/>
<accession>A0A7W3N1T5</accession>
<keyword evidence="1" id="KW-0378">Hydrolase</keyword>
<keyword evidence="1" id="KW-0255">Endonuclease</keyword>
<protein>
    <submittedName>
        <fullName evidence="1">Holliday junction resolvase RusA-like endonuclease</fullName>
    </submittedName>
</protein>
<keyword evidence="2" id="KW-1185">Reference proteome</keyword>
<dbReference type="InterPro" id="IPR036614">
    <property type="entry name" value="RusA-like_sf"/>
</dbReference>
<comment type="caution">
    <text evidence="1">The sequence shown here is derived from an EMBL/GenBank/DDBJ whole genome shotgun (WGS) entry which is preliminary data.</text>
</comment>
<dbReference type="Gene3D" id="3.30.1330.70">
    <property type="entry name" value="Holliday junction resolvase RusA"/>
    <property type="match status" value="1"/>
</dbReference>
<dbReference type="GO" id="GO:0000287">
    <property type="term" value="F:magnesium ion binding"/>
    <property type="evidence" value="ECO:0007669"/>
    <property type="project" value="InterPro"/>
</dbReference>
<organism evidence="1 2">
    <name type="scientific">Thermomonospora cellulosilytica</name>
    <dbReference type="NCBI Taxonomy" id="1411118"/>
    <lineage>
        <taxon>Bacteria</taxon>
        <taxon>Bacillati</taxon>
        <taxon>Actinomycetota</taxon>
        <taxon>Actinomycetes</taxon>
        <taxon>Streptosporangiales</taxon>
        <taxon>Thermomonosporaceae</taxon>
        <taxon>Thermomonospora</taxon>
    </lineage>
</organism>
<dbReference type="GO" id="GO:0006281">
    <property type="term" value="P:DNA repair"/>
    <property type="evidence" value="ECO:0007669"/>
    <property type="project" value="InterPro"/>
</dbReference>
<keyword evidence="1" id="KW-0540">Nuclease</keyword>
<dbReference type="Pfam" id="PF05866">
    <property type="entry name" value="RusA"/>
    <property type="match status" value="1"/>
</dbReference>
<dbReference type="RefSeq" id="WP_182707039.1">
    <property type="nucleotide sequence ID" value="NZ_JACJII010000001.1"/>
</dbReference>
<gene>
    <name evidence="1" type="ORF">HNR21_004873</name>
</gene>
<dbReference type="GO" id="GO:0004519">
    <property type="term" value="F:endonuclease activity"/>
    <property type="evidence" value="ECO:0007669"/>
    <property type="project" value="UniProtKB-KW"/>
</dbReference>
<dbReference type="SUPFAM" id="SSF103084">
    <property type="entry name" value="Holliday junction resolvase RusA"/>
    <property type="match status" value="1"/>
</dbReference>
<dbReference type="EMBL" id="JACJII010000001">
    <property type="protein sequence ID" value="MBA9005991.1"/>
    <property type="molecule type" value="Genomic_DNA"/>
</dbReference>
<name>A0A7W3N1T5_9ACTN</name>
<proteinExistence type="predicted"/>
<evidence type="ECO:0000313" key="1">
    <source>
        <dbReference type="EMBL" id="MBA9005991.1"/>
    </source>
</evidence>
<reference evidence="1 2" key="1">
    <citation type="submission" date="2020-08" db="EMBL/GenBank/DDBJ databases">
        <title>Sequencing the genomes of 1000 actinobacteria strains.</title>
        <authorList>
            <person name="Klenk H.-P."/>
        </authorList>
    </citation>
    <scope>NUCLEOTIDE SEQUENCE [LARGE SCALE GENOMIC DNA]</scope>
    <source>
        <strain evidence="1 2">DSM 45823</strain>
    </source>
</reference>
<dbReference type="Proteomes" id="UP000539313">
    <property type="component" value="Unassembled WGS sequence"/>
</dbReference>
<evidence type="ECO:0000313" key="2">
    <source>
        <dbReference type="Proteomes" id="UP000539313"/>
    </source>
</evidence>